<dbReference type="SUPFAM" id="SSF51182">
    <property type="entry name" value="RmlC-like cupins"/>
    <property type="match status" value="1"/>
</dbReference>
<proteinExistence type="predicted"/>
<dbReference type="InterPro" id="IPR014710">
    <property type="entry name" value="RmlC-like_jellyroll"/>
</dbReference>
<reference evidence="3 4" key="1">
    <citation type="submission" date="2014-09" db="EMBL/GenBank/DDBJ databases">
        <title>Draft genome of Bradyrhizobium japonicum Is-34.</title>
        <authorList>
            <person name="Tsurumaru H."/>
            <person name="Yamakawa T."/>
            <person name="Hashimoto S."/>
            <person name="Okizaki K."/>
            <person name="Kanesaki Y."/>
            <person name="Yoshikawa H."/>
            <person name="Yajima S."/>
        </authorList>
    </citation>
    <scope>NUCLEOTIDE SEQUENCE [LARGE SCALE GENOMIC DNA]</scope>
    <source>
        <strain evidence="3 4">Is-34</strain>
    </source>
</reference>
<accession>A0A0A3XLY6</accession>
<gene>
    <name evidence="3" type="ORF">MA20_33460</name>
</gene>
<dbReference type="AlphaFoldDB" id="A0A0A3XLY6"/>
<evidence type="ECO:0000313" key="3">
    <source>
        <dbReference type="EMBL" id="KGT75385.1"/>
    </source>
</evidence>
<dbReference type="RefSeq" id="WP_028156891.1">
    <property type="nucleotide sequence ID" value="NZ_CP081350.1"/>
</dbReference>
<dbReference type="PANTHER" id="PTHR36440:SF1">
    <property type="entry name" value="PUTATIVE (AFU_ORTHOLOGUE AFUA_8G07350)-RELATED"/>
    <property type="match status" value="1"/>
</dbReference>
<evidence type="ECO:0000256" key="1">
    <source>
        <dbReference type="SAM" id="MobiDB-lite"/>
    </source>
</evidence>
<dbReference type="InterPro" id="IPR053146">
    <property type="entry name" value="QDO-like"/>
</dbReference>
<dbReference type="InterPro" id="IPR011051">
    <property type="entry name" value="RmlC_Cupin_sf"/>
</dbReference>
<dbReference type="PANTHER" id="PTHR36440">
    <property type="entry name" value="PUTATIVE (AFU_ORTHOLOGUE AFUA_8G07350)-RELATED"/>
    <property type="match status" value="1"/>
</dbReference>
<evidence type="ECO:0000313" key="4">
    <source>
        <dbReference type="Proteomes" id="UP000030377"/>
    </source>
</evidence>
<dbReference type="Proteomes" id="UP000030377">
    <property type="component" value="Unassembled WGS sequence"/>
</dbReference>
<dbReference type="Gene3D" id="2.60.120.10">
    <property type="entry name" value="Jelly Rolls"/>
    <property type="match status" value="1"/>
</dbReference>
<organism evidence="3 4">
    <name type="scientific">Bradyrhizobium japonicum</name>
    <dbReference type="NCBI Taxonomy" id="375"/>
    <lineage>
        <taxon>Bacteria</taxon>
        <taxon>Pseudomonadati</taxon>
        <taxon>Pseudomonadota</taxon>
        <taxon>Alphaproteobacteria</taxon>
        <taxon>Hyphomicrobiales</taxon>
        <taxon>Nitrobacteraceae</taxon>
        <taxon>Bradyrhizobium</taxon>
    </lineage>
</organism>
<dbReference type="EMBL" id="JRPN01000025">
    <property type="protein sequence ID" value="KGT75385.1"/>
    <property type="molecule type" value="Genomic_DNA"/>
</dbReference>
<evidence type="ECO:0000259" key="2">
    <source>
        <dbReference type="Pfam" id="PF07883"/>
    </source>
</evidence>
<dbReference type="InterPro" id="IPR013096">
    <property type="entry name" value="Cupin_2"/>
</dbReference>
<feature type="domain" description="Cupin type-2" evidence="2">
    <location>
        <begin position="42"/>
        <end position="109"/>
    </location>
</feature>
<feature type="region of interest" description="Disordered" evidence="1">
    <location>
        <begin position="1"/>
        <end position="36"/>
    </location>
</feature>
<name>A0A0A3XLY6_BRAJP</name>
<feature type="compositionally biased region" description="Low complexity" evidence="1">
    <location>
        <begin position="13"/>
        <end position="26"/>
    </location>
</feature>
<sequence>MSVHKPVLTAPRGGETVTSSGGSSVEMKVESSQSGGEYGTVLWTVRAGEEPPLHTHTREDELLYVVQGKLIARVGDTRIEVGPGAYAALPRGVPHTIEVVGDQATLLLSFVPGGLERFLVPRKGEQPDPAAFGLTFP</sequence>
<comment type="caution">
    <text evidence="3">The sequence shown here is derived from an EMBL/GenBank/DDBJ whole genome shotgun (WGS) entry which is preliminary data.</text>
</comment>
<protein>
    <submittedName>
        <fullName evidence="3">Cupin</fullName>
    </submittedName>
</protein>
<dbReference type="Pfam" id="PF07883">
    <property type="entry name" value="Cupin_2"/>
    <property type="match status" value="1"/>
</dbReference>